<evidence type="ECO:0000313" key="4">
    <source>
        <dbReference type="RefSeq" id="XP_033575569.1"/>
    </source>
</evidence>
<feature type="region of interest" description="Disordered" evidence="1">
    <location>
        <begin position="1"/>
        <end position="47"/>
    </location>
</feature>
<dbReference type="EMBL" id="MU003703">
    <property type="protein sequence ID" value="KAF2808605.1"/>
    <property type="molecule type" value="Genomic_DNA"/>
</dbReference>
<name>A0A6A6YKV6_9PEZI</name>
<evidence type="ECO:0000313" key="2">
    <source>
        <dbReference type="EMBL" id="KAF2808605.1"/>
    </source>
</evidence>
<dbReference type="AlphaFoldDB" id="A0A6A6YKV6"/>
<evidence type="ECO:0000313" key="3">
    <source>
        <dbReference type="Proteomes" id="UP000504636"/>
    </source>
</evidence>
<reference evidence="4" key="3">
    <citation type="submission" date="2025-04" db="UniProtKB">
        <authorList>
            <consortium name="RefSeq"/>
        </authorList>
    </citation>
    <scope>IDENTIFICATION</scope>
    <source>
        <strain evidence="4">CBS 304.34</strain>
    </source>
</reference>
<organism evidence="2">
    <name type="scientific">Mytilinidion resinicola</name>
    <dbReference type="NCBI Taxonomy" id="574789"/>
    <lineage>
        <taxon>Eukaryota</taxon>
        <taxon>Fungi</taxon>
        <taxon>Dikarya</taxon>
        <taxon>Ascomycota</taxon>
        <taxon>Pezizomycotina</taxon>
        <taxon>Dothideomycetes</taxon>
        <taxon>Pleosporomycetidae</taxon>
        <taxon>Mytilinidiales</taxon>
        <taxon>Mytilinidiaceae</taxon>
        <taxon>Mytilinidion</taxon>
    </lineage>
</organism>
<gene>
    <name evidence="2 4" type="ORF">BDZ99DRAFT_478077</name>
</gene>
<reference evidence="2 4" key="1">
    <citation type="journal article" date="2020" name="Stud. Mycol.">
        <title>101 Dothideomycetes genomes: a test case for predicting lifestyles and emergence of pathogens.</title>
        <authorList>
            <person name="Haridas S."/>
            <person name="Albert R."/>
            <person name="Binder M."/>
            <person name="Bloem J."/>
            <person name="Labutti K."/>
            <person name="Salamov A."/>
            <person name="Andreopoulos B."/>
            <person name="Baker S."/>
            <person name="Barry K."/>
            <person name="Bills G."/>
            <person name="Bluhm B."/>
            <person name="Cannon C."/>
            <person name="Castanera R."/>
            <person name="Culley D."/>
            <person name="Daum C."/>
            <person name="Ezra D."/>
            <person name="Gonzalez J."/>
            <person name="Henrissat B."/>
            <person name="Kuo A."/>
            <person name="Liang C."/>
            <person name="Lipzen A."/>
            <person name="Lutzoni F."/>
            <person name="Magnuson J."/>
            <person name="Mondo S."/>
            <person name="Nolan M."/>
            <person name="Ohm R."/>
            <person name="Pangilinan J."/>
            <person name="Park H.-J."/>
            <person name="Ramirez L."/>
            <person name="Alfaro M."/>
            <person name="Sun H."/>
            <person name="Tritt A."/>
            <person name="Yoshinaga Y."/>
            <person name="Zwiers L.-H."/>
            <person name="Turgeon B."/>
            <person name="Goodwin S."/>
            <person name="Spatafora J."/>
            <person name="Crous P."/>
            <person name="Grigoriev I."/>
        </authorList>
    </citation>
    <scope>NUCLEOTIDE SEQUENCE</scope>
    <source>
        <strain evidence="2 4">CBS 304.34</strain>
    </source>
</reference>
<evidence type="ECO:0000256" key="1">
    <source>
        <dbReference type="SAM" id="MobiDB-lite"/>
    </source>
</evidence>
<proteinExistence type="predicted"/>
<dbReference type="GeneID" id="54463039"/>
<sequence>MSGISTSPHAGRCTAALPRGHQEGTAPACDEVGDSLAPQPAAGGGAGVAACSCHELLARRWRGTTLPALPDQPATITDVDERVPAVVLLESSGLPVWASRRGRFRR</sequence>
<dbReference type="RefSeq" id="XP_033575569.1">
    <property type="nucleotide sequence ID" value="XM_033722146.1"/>
</dbReference>
<protein>
    <submittedName>
        <fullName evidence="2 4">Uncharacterized protein</fullName>
    </submittedName>
</protein>
<accession>A0A6A6YKV6</accession>
<dbReference type="Proteomes" id="UP000504636">
    <property type="component" value="Unplaced"/>
</dbReference>
<reference evidence="4" key="2">
    <citation type="submission" date="2020-04" db="EMBL/GenBank/DDBJ databases">
        <authorList>
            <consortium name="NCBI Genome Project"/>
        </authorList>
    </citation>
    <scope>NUCLEOTIDE SEQUENCE</scope>
    <source>
        <strain evidence="4">CBS 304.34</strain>
    </source>
</reference>
<keyword evidence="3" id="KW-1185">Reference proteome</keyword>